<proteinExistence type="predicted"/>
<evidence type="ECO:0000256" key="1">
    <source>
        <dbReference type="ARBA" id="ARBA00023002"/>
    </source>
</evidence>
<gene>
    <name evidence="3" type="ORF">PQ465_12555</name>
</gene>
<feature type="domain" description="Pyrroline-5-carboxylate reductase catalytic N-terminal" evidence="2">
    <location>
        <begin position="6"/>
        <end position="97"/>
    </location>
</feature>
<keyword evidence="4" id="KW-1185">Reference proteome</keyword>
<keyword evidence="1" id="KW-0560">Oxidoreductase</keyword>
<name>A0ABY7WF88_9SPHI</name>
<evidence type="ECO:0000313" key="3">
    <source>
        <dbReference type="EMBL" id="WDF67137.1"/>
    </source>
</evidence>
<dbReference type="EMBL" id="CP117880">
    <property type="protein sequence ID" value="WDF67137.1"/>
    <property type="molecule type" value="Genomic_DNA"/>
</dbReference>
<dbReference type="InterPro" id="IPR036291">
    <property type="entry name" value="NAD(P)-bd_dom_sf"/>
</dbReference>
<dbReference type="PANTHER" id="PTHR14239">
    <property type="entry name" value="DUDULIN-RELATED"/>
    <property type="match status" value="1"/>
</dbReference>
<dbReference type="PANTHER" id="PTHR14239:SF10">
    <property type="entry name" value="REDUCTASE"/>
    <property type="match status" value="1"/>
</dbReference>
<protein>
    <submittedName>
        <fullName evidence="3">NAD(P)-binding domain-containing protein</fullName>
    </submittedName>
</protein>
<reference evidence="3 4" key="1">
    <citation type="submission" date="2023-02" db="EMBL/GenBank/DDBJ databases">
        <title>Genome sequence of Sphingobacterium sp. KACC 22765.</title>
        <authorList>
            <person name="Kim S."/>
            <person name="Heo J."/>
            <person name="Kwon S.-W."/>
        </authorList>
    </citation>
    <scope>NUCLEOTIDE SEQUENCE [LARGE SCALE GENOMIC DNA]</scope>
    <source>
        <strain evidence="3 4">KACC 22765</strain>
    </source>
</reference>
<evidence type="ECO:0000313" key="4">
    <source>
        <dbReference type="Proteomes" id="UP001221558"/>
    </source>
</evidence>
<organism evidence="3 4">
    <name type="scientific">Sphingobacterium oryzagri</name>
    <dbReference type="NCBI Taxonomy" id="3025669"/>
    <lineage>
        <taxon>Bacteria</taxon>
        <taxon>Pseudomonadati</taxon>
        <taxon>Bacteroidota</taxon>
        <taxon>Sphingobacteriia</taxon>
        <taxon>Sphingobacteriales</taxon>
        <taxon>Sphingobacteriaceae</taxon>
        <taxon>Sphingobacterium</taxon>
    </lineage>
</organism>
<dbReference type="Pfam" id="PF03807">
    <property type="entry name" value="F420_oxidored"/>
    <property type="match status" value="1"/>
</dbReference>
<dbReference type="RefSeq" id="WP_274265867.1">
    <property type="nucleotide sequence ID" value="NZ_CP117880.1"/>
</dbReference>
<dbReference type="SUPFAM" id="SSF51735">
    <property type="entry name" value="NAD(P)-binding Rossmann-fold domains"/>
    <property type="match status" value="1"/>
</dbReference>
<dbReference type="Gene3D" id="3.40.50.720">
    <property type="entry name" value="NAD(P)-binding Rossmann-like Domain"/>
    <property type="match status" value="1"/>
</dbReference>
<dbReference type="InterPro" id="IPR051267">
    <property type="entry name" value="STEAP_metalloreductase"/>
</dbReference>
<dbReference type="Proteomes" id="UP001221558">
    <property type="component" value="Chromosome"/>
</dbReference>
<accession>A0ABY7WF88</accession>
<sequence>MKTNQTVAIIGLGNIGQAIGNNLSKSQREFIAADRNTEKAANYVAKWGNHAKSTDINSAIKEAGIIVLSIPYEAISPFIAEYRQDLQGKIVIDPSNPIAPDENGGFKKIIEQNLSAGVLNHQSTPEGIYLVKALGTLGVDSLNSVAYQTPQKAILFYASDDSSLDQDVESVIHDLGFEALKVGGIESSSRIEVFGDLHEFGALGKPVNMEEAKSKL</sequence>
<evidence type="ECO:0000259" key="2">
    <source>
        <dbReference type="Pfam" id="PF03807"/>
    </source>
</evidence>
<dbReference type="InterPro" id="IPR028939">
    <property type="entry name" value="P5C_Rdtase_cat_N"/>
</dbReference>